<dbReference type="Pfam" id="PF26002">
    <property type="entry name" value="Beta-barrel_AprE"/>
    <property type="match status" value="1"/>
</dbReference>
<name>A0ABS2C9J1_9NEIS</name>
<comment type="caution">
    <text evidence="13">The sequence shown here is derived from an EMBL/GenBank/DDBJ whole genome shotgun (WGS) entry which is preliminary data.</text>
</comment>
<dbReference type="Gene3D" id="2.40.30.170">
    <property type="match status" value="1"/>
</dbReference>
<dbReference type="PANTHER" id="PTHR30386">
    <property type="entry name" value="MEMBRANE FUSION SUBUNIT OF EMRAB-TOLC MULTIDRUG EFFLUX PUMP"/>
    <property type="match status" value="1"/>
</dbReference>
<accession>A0ABS2C9J1</accession>
<keyword evidence="14" id="KW-1185">Reference proteome</keyword>
<keyword evidence="8 9" id="KW-0472">Membrane</keyword>
<dbReference type="PANTHER" id="PTHR30386:SF17">
    <property type="entry name" value="ALKALINE PROTEASE SECRETION PROTEIN APRE"/>
    <property type="match status" value="1"/>
</dbReference>
<evidence type="ECO:0000256" key="3">
    <source>
        <dbReference type="ARBA" id="ARBA00022448"/>
    </source>
</evidence>
<dbReference type="InterPro" id="IPR058781">
    <property type="entry name" value="HH_AprE-like"/>
</dbReference>
<sequence length="437" mass="48734">MLWSRLMLAMLWSDLVRHPLRYGVSAVLVTVVALFVWAIYAPLDQGVVSQGVVKVTGSRKTVQALVPGKVAQILVKDGQRVKKNDPLIKLDDTNARAQLGIVETQFLTSLAIEARLRAEREQKNEVLFPKELSASNPIARDAMSLQRQLFNTRRQSLKAEVDILHKNIEGLLAQQRSLKDVKSSKEEQLKTLKVELESIRDLAKDGFVPKTRMFELERSVSAINAGISDDIGQIARLEQDLAERRLQIIRRTQDYQKEVETQLAQIVQDVAVSTDRMRSLQFELDNAVIVAPLEGTVVQLTVHTIGAVLQSGSPILDLVPSEEPLIIEAQIPVHLIDKVKLGNEVQLRFSAFNHVSTPTVNGRLILVSADSVIDPQTKLAFYSAQIAINPDGLEVLKNNKIIPGMPVDVIIKTGERSLMNYFLKPLQNRISSAMKEE</sequence>
<evidence type="ECO:0000256" key="10">
    <source>
        <dbReference type="SAM" id="Coils"/>
    </source>
</evidence>
<dbReference type="Pfam" id="PF25994">
    <property type="entry name" value="HH_AprE"/>
    <property type="match status" value="1"/>
</dbReference>
<evidence type="ECO:0000256" key="6">
    <source>
        <dbReference type="ARBA" id="ARBA00022692"/>
    </source>
</evidence>
<evidence type="ECO:0000256" key="2">
    <source>
        <dbReference type="ARBA" id="ARBA00009477"/>
    </source>
</evidence>
<keyword evidence="4 9" id="KW-1003">Cell membrane</keyword>
<dbReference type="Gene3D" id="2.40.50.100">
    <property type="match status" value="1"/>
</dbReference>
<evidence type="ECO:0000259" key="11">
    <source>
        <dbReference type="Pfam" id="PF25994"/>
    </source>
</evidence>
<reference evidence="13 14" key="1">
    <citation type="submission" date="2019-11" db="EMBL/GenBank/DDBJ databases">
        <title>Novel Deefgea species.</title>
        <authorList>
            <person name="Han J.-H."/>
        </authorList>
    </citation>
    <scope>NUCLEOTIDE SEQUENCE [LARGE SCALE GENOMIC DNA]</scope>
    <source>
        <strain evidence="13 14">LMG 24817</strain>
    </source>
</reference>
<evidence type="ECO:0000259" key="12">
    <source>
        <dbReference type="Pfam" id="PF26002"/>
    </source>
</evidence>
<comment type="similarity">
    <text evidence="2 9">Belongs to the membrane fusion protein (MFP) (TC 8.A.1) family.</text>
</comment>
<evidence type="ECO:0000313" key="13">
    <source>
        <dbReference type="EMBL" id="MBM5570158.1"/>
    </source>
</evidence>
<evidence type="ECO:0000313" key="14">
    <source>
        <dbReference type="Proteomes" id="UP001195660"/>
    </source>
</evidence>
<comment type="subcellular location">
    <subcellularLocation>
        <location evidence="1 9">Cell inner membrane</location>
        <topology evidence="1 9">Single-pass membrane protein</topology>
    </subcellularLocation>
</comment>
<evidence type="ECO:0000256" key="8">
    <source>
        <dbReference type="ARBA" id="ARBA00023136"/>
    </source>
</evidence>
<evidence type="ECO:0000256" key="9">
    <source>
        <dbReference type="RuleBase" id="RU365093"/>
    </source>
</evidence>
<proteinExistence type="inferred from homology"/>
<dbReference type="InterPro" id="IPR010129">
    <property type="entry name" value="T1SS_HlyD"/>
</dbReference>
<dbReference type="EMBL" id="WOFE01000001">
    <property type="protein sequence ID" value="MBM5570158.1"/>
    <property type="molecule type" value="Genomic_DNA"/>
</dbReference>
<feature type="domain" description="AprE-like beta-barrel" evidence="12">
    <location>
        <begin position="325"/>
        <end position="414"/>
    </location>
</feature>
<evidence type="ECO:0000256" key="1">
    <source>
        <dbReference type="ARBA" id="ARBA00004377"/>
    </source>
</evidence>
<evidence type="ECO:0000256" key="4">
    <source>
        <dbReference type="ARBA" id="ARBA00022475"/>
    </source>
</evidence>
<keyword evidence="5 9" id="KW-0997">Cell inner membrane</keyword>
<dbReference type="InterPro" id="IPR058982">
    <property type="entry name" value="Beta-barrel_AprE"/>
</dbReference>
<feature type="coiled-coil region" evidence="10">
    <location>
        <begin position="154"/>
        <end position="202"/>
    </location>
</feature>
<keyword evidence="6 9" id="KW-0812">Transmembrane</keyword>
<evidence type="ECO:0000256" key="5">
    <source>
        <dbReference type="ARBA" id="ARBA00022519"/>
    </source>
</evidence>
<dbReference type="PRINTS" id="PR01490">
    <property type="entry name" value="RTXTOXIND"/>
</dbReference>
<keyword evidence="3 9" id="KW-0813">Transport</keyword>
<gene>
    <name evidence="13" type="ORF">GM173_01025</name>
</gene>
<feature type="domain" description="AprE-like long alpha-helical hairpin" evidence="11">
    <location>
        <begin position="95"/>
        <end position="281"/>
    </location>
</feature>
<dbReference type="Proteomes" id="UP001195660">
    <property type="component" value="Unassembled WGS sequence"/>
</dbReference>
<organism evidence="13 14">
    <name type="scientific">Deefgea chitinilytica</name>
    <dbReference type="NCBI Taxonomy" id="570276"/>
    <lineage>
        <taxon>Bacteria</taxon>
        <taxon>Pseudomonadati</taxon>
        <taxon>Pseudomonadota</taxon>
        <taxon>Betaproteobacteria</taxon>
        <taxon>Neisseriales</taxon>
        <taxon>Chitinibacteraceae</taxon>
        <taxon>Deefgea</taxon>
    </lineage>
</organism>
<keyword evidence="7 9" id="KW-1133">Transmembrane helix</keyword>
<dbReference type="NCBIfam" id="TIGR01843">
    <property type="entry name" value="type_I_hlyD"/>
    <property type="match status" value="1"/>
</dbReference>
<keyword evidence="10" id="KW-0175">Coiled coil</keyword>
<feature type="transmembrane region" description="Helical" evidence="9">
    <location>
        <begin position="20"/>
        <end position="40"/>
    </location>
</feature>
<evidence type="ECO:0000256" key="7">
    <source>
        <dbReference type="ARBA" id="ARBA00022989"/>
    </source>
</evidence>
<protein>
    <recommendedName>
        <fullName evidence="9">Membrane fusion protein (MFP) family protein</fullName>
    </recommendedName>
</protein>
<dbReference type="InterPro" id="IPR050739">
    <property type="entry name" value="MFP"/>
</dbReference>